<dbReference type="VEuPathDB" id="VectorBase:AALB20_031251"/>
<dbReference type="PANTHER" id="PTHR47979">
    <property type="entry name" value="DRAB11-RELATED"/>
    <property type="match status" value="1"/>
</dbReference>
<keyword evidence="5" id="KW-0547">Nucleotide-binding</keyword>
<dbReference type="InterPro" id="IPR027417">
    <property type="entry name" value="P-loop_NTPase"/>
</dbReference>
<dbReference type="AlphaFoldDB" id="A0A182FDG6"/>
<evidence type="ECO:0000313" key="16">
    <source>
        <dbReference type="Proteomes" id="UP000069272"/>
    </source>
</evidence>
<keyword evidence="8" id="KW-0472">Membrane</keyword>
<sequence length="278" mass="31049">VCCYWSGRNLESFCGTQNAASQNSRIPLPLLGLFGTSSCFEERRTPAKVSKQQTTKMATVRSAPTSLITTAVDESFDFLFKIVLIGDCGTGKTCIVQRFKSGNFIESHGNTIGVDFSMKAVTVDDKKVKLQIWDTAGQERFRTITQSYYRSANGVIIVYDITKRSSFLSLQRWIDEVRRYTASNVMIFVIGNKSDLDSIREVEFSEAQAMCQYIPEVMFVMETSAKDNRFVEDAFMTLATELKRRHDGVTANEDEEGITLGQSKALSTNNCSGVCNLT</sequence>
<evidence type="ECO:0000256" key="9">
    <source>
        <dbReference type="ARBA" id="ARBA00023288"/>
    </source>
</evidence>
<dbReference type="SMART" id="SM00177">
    <property type="entry name" value="ARF"/>
    <property type="match status" value="1"/>
</dbReference>
<dbReference type="VEuPathDB" id="VectorBase:AALB004553"/>
<dbReference type="SMART" id="SM00173">
    <property type="entry name" value="RAS"/>
    <property type="match status" value="1"/>
</dbReference>
<dbReference type="Pfam" id="PF00071">
    <property type="entry name" value="Ras"/>
    <property type="match status" value="1"/>
</dbReference>
<comment type="subcellular location">
    <subcellularLocation>
        <location evidence="1">Cytoplasmic vesicle</location>
        <location evidence="1">Phagosome membrane</location>
    </subcellularLocation>
    <subcellularLocation>
        <location evidence="13">Endomembrane system</location>
        <topology evidence="13">Lipid-anchor</topology>
        <orientation evidence="13">Cytoplasmic side</orientation>
    </subcellularLocation>
    <subcellularLocation>
        <location evidence="12">Golgi apparatus</location>
        <location evidence="12">trans-Golgi network membrane</location>
        <topology evidence="12">Lipid-anchor</topology>
    </subcellularLocation>
</comment>
<dbReference type="PRINTS" id="PR00449">
    <property type="entry name" value="RASTRNSFRMNG"/>
</dbReference>
<dbReference type="GO" id="GO:0005794">
    <property type="term" value="C:Golgi apparatus"/>
    <property type="evidence" value="ECO:0007669"/>
    <property type="project" value="UniProtKB-SubCell"/>
</dbReference>
<dbReference type="PROSITE" id="PS51420">
    <property type="entry name" value="RHO"/>
    <property type="match status" value="1"/>
</dbReference>
<evidence type="ECO:0000256" key="4">
    <source>
        <dbReference type="ARBA" id="ARBA00022553"/>
    </source>
</evidence>
<dbReference type="InterPro" id="IPR050209">
    <property type="entry name" value="Rab_GTPases_membrane_traffic"/>
</dbReference>
<dbReference type="NCBIfam" id="TIGR00231">
    <property type="entry name" value="small_GTP"/>
    <property type="match status" value="1"/>
</dbReference>
<evidence type="ECO:0000256" key="12">
    <source>
        <dbReference type="ARBA" id="ARBA00037864"/>
    </source>
</evidence>
<dbReference type="PROSITE" id="PS51421">
    <property type="entry name" value="RAS"/>
    <property type="match status" value="1"/>
</dbReference>
<dbReference type="EnsemblMetazoa" id="AALB004553-RA">
    <property type="protein sequence ID" value="AALB004553-PA"/>
    <property type="gene ID" value="AALB004553"/>
</dbReference>
<evidence type="ECO:0000256" key="13">
    <source>
        <dbReference type="ARBA" id="ARBA00046278"/>
    </source>
</evidence>
<keyword evidence="6" id="KW-0333">Golgi apparatus</keyword>
<protein>
    <recommendedName>
        <fullName evidence="14">Ras-related protein Rab-43</fullName>
    </recommendedName>
</protein>
<evidence type="ECO:0000256" key="11">
    <source>
        <dbReference type="ARBA" id="ARBA00023329"/>
    </source>
</evidence>
<keyword evidence="9" id="KW-0449">Lipoprotein</keyword>
<evidence type="ECO:0000256" key="3">
    <source>
        <dbReference type="ARBA" id="ARBA00022481"/>
    </source>
</evidence>
<dbReference type="STRING" id="7167.A0A182FDG6"/>
<dbReference type="SMART" id="SM00175">
    <property type="entry name" value="RAB"/>
    <property type="match status" value="1"/>
</dbReference>
<keyword evidence="10" id="KW-0636">Prenylation</keyword>
<dbReference type="Gene3D" id="3.40.50.300">
    <property type="entry name" value="P-loop containing nucleotide triphosphate hydrolases"/>
    <property type="match status" value="1"/>
</dbReference>
<evidence type="ECO:0000256" key="10">
    <source>
        <dbReference type="ARBA" id="ARBA00023289"/>
    </source>
</evidence>
<dbReference type="InterPro" id="IPR005225">
    <property type="entry name" value="Small_GTP-bd"/>
</dbReference>
<organism evidence="15 16">
    <name type="scientific">Anopheles albimanus</name>
    <name type="common">New world malaria mosquito</name>
    <dbReference type="NCBI Taxonomy" id="7167"/>
    <lineage>
        <taxon>Eukaryota</taxon>
        <taxon>Metazoa</taxon>
        <taxon>Ecdysozoa</taxon>
        <taxon>Arthropoda</taxon>
        <taxon>Hexapoda</taxon>
        <taxon>Insecta</taxon>
        <taxon>Pterygota</taxon>
        <taxon>Neoptera</taxon>
        <taxon>Endopterygota</taxon>
        <taxon>Diptera</taxon>
        <taxon>Nematocera</taxon>
        <taxon>Culicoidea</taxon>
        <taxon>Culicidae</taxon>
        <taxon>Anophelinae</taxon>
        <taxon>Anopheles</taxon>
    </lineage>
</organism>
<evidence type="ECO:0000256" key="8">
    <source>
        <dbReference type="ARBA" id="ARBA00023136"/>
    </source>
</evidence>
<dbReference type="GO" id="GO:0003924">
    <property type="term" value="F:GTPase activity"/>
    <property type="evidence" value="ECO:0007669"/>
    <property type="project" value="InterPro"/>
</dbReference>
<accession>A0A182FDG6</accession>
<reference evidence="15" key="2">
    <citation type="submission" date="2022-08" db="UniProtKB">
        <authorList>
            <consortium name="EnsemblMetazoa"/>
        </authorList>
    </citation>
    <scope>IDENTIFICATION</scope>
    <source>
        <strain evidence="15">STECLA/ALBI9_A</strain>
    </source>
</reference>
<dbReference type="SMART" id="SM00174">
    <property type="entry name" value="RHO"/>
    <property type="match status" value="1"/>
</dbReference>
<dbReference type="Proteomes" id="UP000069272">
    <property type="component" value="Chromosome 3L"/>
</dbReference>
<evidence type="ECO:0000256" key="14">
    <source>
        <dbReference type="ARBA" id="ARBA00067841"/>
    </source>
</evidence>
<proteinExistence type="inferred from homology"/>
<evidence type="ECO:0000256" key="1">
    <source>
        <dbReference type="ARBA" id="ARBA00004580"/>
    </source>
</evidence>
<dbReference type="PROSITE" id="PS51419">
    <property type="entry name" value="RAB"/>
    <property type="match status" value="1"/>
</dbReference>
<dbReference type="SUPFAM" id="SSF52540">
    <property type="entry name" value="P-loop containing nucleoside triphosphate hydrolases"/>
    <property type="match status" value="1"/>
</dbReference>
<comment type="similarity">
    <text evidence="2">Belongs to the small GTPase superfamily. Rab family.</text>
</comment>
<evidence type="ECO:0000256" key="5">
    <source>
        <dbReference type="ARBA" id="ARBA00022741"/>
    </source>
</evidence>
<evidence type="ECO:0000256" key="7">
    <source>
        <dbReference type="ARBA" id="ARBA00023134"/>
    </source>
</evidence>
<evidence type="ECO:0000313" key="15">
    <source>
        <dbReference type="EnsemblMetazoa" id="AALB004553-PA"/>
    </source>
</evidence>
<evidence type="ECO:0000256" key="6">
    <source>
        <dbReference type="ARBA" id="ARBA00023034"/>
    </source>
</evidence>
<dbReference type="GO" id="GO:0030670">
    <property type="term" value="C:phagocytic vesicle membrane"/>
    <property type="evidence" value="ECO:0007669"/>
    <property type="project" value="UniProtKB-SubCell"/>
</dbReference>
<dbReference type="FunFam" id="3.40.50.300:FF:000803">
    <property type="entry name" value="Ras-related protein Rab-43"/>
    <property type="match status" value="1"/>
</dbReference>
<keyword evidence="11" id="KW-0968">Cytoplasmic vesicle</keyword>
<keyword evidence="3" id="KW-0488">Methylation</keyword>
<evidence type="ECO:0000256" key="2">
    <source>
        <dbReference type="ARBA" id="ARBA00006270"/>
    </source>
</evidence>
<reference evidence="15 16" key="1">
    <citation type="journal article" date="2017" name="G3 (Bethesda)">
        <title>The Physical Genome Mapping of Anopheles albimanus Corrected Scaffold Misassemblies and Identified Interarm Rearrangements in Genus Anopheles.</title>
        <authorList>
            <person name="Artemov G.N."/>
            <person name="Peery A.N."/>
            <person name="Jiang X."/>
            <person name="Tu Z."/>
            <person name="Stegniy V.N."/>
            <person name="Sharakhova M.V."/>
            <person name="Sharakhov I.V."/>
        </authorList>
    </citation>
    <scope>NUCLEOTIDE SEQUENCE [LARGE SCALE GENOMIC DNA]</scope>
    <source>
        <strain evidence="15 16">ALBI9_A</strain>
    </source>
</reference>
<keyword evidence="4" id="KW-0597">Phosphoprotein</keyword>
<keyword evidence="7" id="KW-0342">GTP-binding</keyword>
<name>A0A182FDG6_ANOAL</name>
<dbReference type="GO" id="GO:0005525">
    <property type="term" value="F:GTP binding"/>
    <property type="evidence" value="ECO:0007669"/>
    <property type="project" value="UniProtKB-KW"/>
</dbReference>
<dbReference type="SMART" id="SM00176">
    <property type="entry name" value="RAN"/>
    <property type="match status" value="1"/>
</dbReference>
<keyword evidence="16" id="KW-1185">Reference proteome</keyword>
<dbReference type="InterPro" id="IPR001806">
    <property type="entry name" value="Small_GTPase"/>
</dbReference>